<accession>A0A268NXB7</accession>
<feature type="transmembrane region" description="Helical" evidence="1">
    <location>
        <begin position="195"/>
        <end position="221"/>
    </location>
</feature>
<comment type="caution">
    <text evidence="2">The sequence shown here is derived from an EMBL/GenBank/DDBJ whole genome shotgun (WGS) entry which is preliminary data.</text>
</comment>
<feature type="transmembrane region" description="Helical" evidence="1">
    <location>
        <begin position="328"/>
        <end position="348"/>
    </location>
</feature>
<keyword evidence="1" id="KW-0472">Membrane</keyword>
<organism evidence="2 3">
    <name type="scientific">Shouchella clausii</name>
    <name type="common">Alkalihalobacillus clausii</name>
    <dbReference type="NCBI Taxonomy" id="79880"/>
    <lineage>
        <taxon>Bacteria</taxon>
        <taxon>Bacillati</taxon>
        <taxon>Bacillota</taxon>
        <taxon>Bacilli</taxon>
        <taxon>Bacillales</taxon>
        <taxon>Bacillaceae</taxon>
        <taxon>Shouchella</taxon>
    </lineage>
</organism>
<protein>
    <recommendedName>
        <fullName evidence="4">Phage tail tape measure protein</fullName>
    </recommendedName>
</protein>
<keyword evidence="1" id="KW-1133">Transmembrane helix</keyword>
<dbReference type="AlphaFoldDB" id="A0A268NXB7"/>
<keyword evidence="1" id="KW-0812">Transmembrane</keyword>
<dbReference type="Proteomes" id="UP000216207">
    <property type="component" value="Unassembled WGS sequence"/>
</dbReference>
<dbReference type="RefSeq" id="WP_095326912.1">
    <property type="nucleotide sequence ID" value="NZ_NPCC01000024.1"/>
</dbReference>
<sequence>MAISIGETLGIQVNFEQVEQAGQRLSLLETQMKTLLTQINSSGKVISDQFASINSQVQGGNWGSAFVNLISGMNTSMQTVNSLKTTLGEMGVSFESIKTAMGSFTLPFDTAKITETGQLVETLGTQFNDVNTQVTDLATGISERFTAISGLLAEGNYGGAFIELIGGMGQTLEAIGPLKESISSIIGTIQSLSSVLGITLGPIGLVATAIAGLAALFIYLWNTNDTFRNGVITVWETIKSAVSTVLGIIGPLISNVFNTIWSIVQSVMGFISNLMSTAWPAIQSVISTVWNTIKTVISTVISFIQSFISTGMTIIKTVITTVLNVIKTIFSTIFTAIQTVVTSVINIVRTIIQTGMNVVRTVISTVLNTIKAVFTTIFNTVKGVVTGAISFVQNFISTGISAARTAVMNGLNAIKNTFSNIFDTVRSSVSNAMNNIKTAISDGIQNAWQAVLNFVGRFREAGKNIVNSIAEGITSAVGAVKDAISNVAGKIRDFLPFSPAKEGPLQDIHRLNFGGPIKDSIYRDVPKIEHAFEKALTLPSLHDIGSSLGRGLARLDSNVQARELQGLSANPSSNMTIEVPVHLEGKQIAKVTAPFMDVELGRRGQMAQRARGHY</sequence>
<feature type="transmembrane region" description="Helical" evidence="1">
    <location>
        <begin position="241"/>
        <end position="264"/>
    </location>
</feature>
<dbReference type="SUPFAM" id="SSF48371">
    <property type="entry name" value="ARM repeat"/>
    <property type="match status" value="1"/>
</dbReference>
<dbReference type="EMBL" id="NPCC01000024">
    <property type="protein sequence ID" value="PAE88021.1"/>
    <property type="molecule type" value="Genomic_DNA"/>
</dbReference>
<dbReference type="InterPro" id="IPR016024">
    <property type="entry name" value="ARM-type_fold"/>
</dbReference>
<gene>
    <name evidence="2" type="ORF">CHH72_15645</name>
</gene>
<dbReference type="Gene3D" id="1.20.120.20">
    <property type="entry name" value="Apolipoprotein"/>
    <property type="match status" value="1"/>
</dbReference>
<dbReference type="PANTHER" id="PTHR37813:SF1">
    <property type="entry name" value="FELS-2 PROPHAGE PROTEIN"/>
    <property type="match status" value="1"/>
</dbReference>
<evidence type="ECO:0000313" key="2">
    <source>
        <dbReference type="EMBL" id="PAE88021.1"/>
    </source>
</evidence>
<evidence type="ECO:0000313" key="3">
    <source>
        <dbReference type="Proteomes" id="UP000216207"/>
    </source>
</evidence>
<reference evidence="2 3" key="1">
    <citation type="submission" date="2017-07" db="EMBL/GenBank/DDBJ databases">
        <title>Isolation and whole genome analysis of endospore-forming bacteria from heroin.</title>
        <authorList>
            <person name="Kalinowski J."/>
            <person name="Ahrens B."/>
            <person name="Al-Dilaimi A."/>
            <person name="Winkler A."/>
            <person name="Wibberg D."/>
            <person name="Schleenbecker U."/>
            <person name="Ruckert C."/>
            <person name="Wolfel R."/>
            <person name="Grass G."/>
        </authorList>
    </citation>
    <scope>NUCLEOTIDE SEQUENCE [LARGE SCALE GENOMIC DNA]</scope>
    <source>
        <strain evidence="2 3">7539</strain>
    </source>
</reference>
<proteinExistence type="predicted"/>
<evidence type="ECO:0000256" key="1">
    <source>
        <dbReference type="SAM" id="Phobius"/>
    </source>
</evidence>
<evidence type="ECO:0008006" key="4">
    <source>
        <dbReference type="Google" id="ProtNLM"/>
    </source>
</evidence>
<name>A0A268NXB7_SHOCL</name>
<dbReference type="PANTHER" id="PTHR37813">
    <property type="entry name" value="FELS-2 PROPHAGE PROTEIN"/>
    <property type="match status" value="1"/>
</dbReference>